<accession>A0A378JPJ0</accession>
<dbReference type="EMBL" id="UGNV01000006">
    <property type="protein sequence ID" value="STX55806.1"/>
    <property type="molecule type" value="Genomic_DNA"/>
</dbReference>
<dbReference type="SUPFAM" id="SSF52540">
    <property type="entry name" value="P-loop containing nucleoside triphosphate hydrolases"/>
    <property type="match status" value="2"/>
</dbReference>
<dbReference type="InterPro" id="IPR027417">
    <property type="entry name" value="P-loop_NTPase"/>
</dbReference>
<dbReference type="Pfam" id="PF13604">
    <property type="entry name" value="AAA_30"/>
    <property type="match status" value="1"/>
</dbReference>
<reference evidence="1 2" key="1">
    <citation type="submission" date="2018-06" db="EMBL/GenBank/DDBJ databases">
        <authorList>
            <consortium name="Pathogen Informatics"/>
            <person name="Doyle S."/>
        </authorList>
    </citation>
    <scope>NUCLEOTIDE SEQUENCE [LARGE SCALE GENOMIC DNA]</scope>
    <source>
        <strain evidence="1 2">NCTC13315</strain>
    </source>
</reference>
<sequence>MSALLTSKDRYTAIQGYAGVAKTSMLAEAALLINAQGYEMRGVTVASSAAFELQEKAGIKTDVFPLVHQELKAAPTASLSKTLFIVDEASMLSSHQGHELIKHIERTGARLLLVGDTAQLPSVNAGRLFGLTQEYGIKTTVMDEIVRQKNETLKEAVMAATQGQVSAAIDKLDVKALATHDERVAWIANHWLALTPIKREKTLLFAPTHANRESITQLLRQGLKQEGTLEGKPYNQTILKAKAMEPIQQRFVAYFQKNDTLRFNQDFKKNKIKAGHYYTVGEISKKNRDNNVLPLIDEQGKLIKFNLRELPQYKTHTAPFERPLEVYEPKKLELLPNDKVMWTRNFKSDAIRNGQCATLKDIKEDIFYFITKEGQQLALEKSHPALNHLDYSYVLTNYKVQGKDAPFGVGLMESVHRFGSTLNNFYVQISRAVHGMTLVTDNKEKLINAIRQNTTEKPAALDMTTSTQLMRHEQGFHDKNEHSLQAVITKKIELESLELTDCKRSAMNHDSLLIKREVSDISKDFSKELEL</sequence>
<dbReference type="Proteomes" id="UP000254968">
    <property type="component" value="Unassembled WGS sequence"/>
</dbReference>
<name>A0A378JPJ0_9GAMM</name>
<gene>
    <name evidence="1" type="primary">traI</name>
    <name evidence="1" type="ORF">NCTC13315_03176</name>
</gene>
<evidence type="ECO:0000313" key="2">
    <source>
        <dbReference type="Proteomes" id="UP000254968"/>
    </source>
</evidence>
<proteinExistence type="predicted"/>
<protein>
    <submittedName>
        <fullName evidence="1">Conjugative transfer protein TraI</fullName>
    </submittedName>
</protein>
<dbReference type="Gene3D" id="3.40.50.300">
    <property type="entry name" value="P-loop containing nucleotide triphosphate hydrolases"/>
    <property type="match status" value="2"/>
</dbReference>
<dbReference type="AlphaFoldDB" id="A0A378JPJ0"/>
<keyword evidence="2" id="KW-1185">Reference proteome</keyword>
<organism evidence="1 2">
    <name type="scientific">Legionella beliardensis</name>
    <dbReference type="NCBI Taxonomy" id="91822"/>
    <lineage>
        <taxon>Bacteria</taxon>
        <taxon>Pseudomonadati</taxon>
        <taxon>Pseudomonadota</taxon>
        <taxon>Gammaproteobacteria</taxon>
        <taxon>Legionellales</taxon>
        <taxon>Legionellaceae</taxon>
        <taxon>Legionella</taxon>
    </lineage>
</organism>
<dbReference type="Gene3D" id="2.30.30.940">
    <property type="match status" value="1"/>
</dbReference>
<evidence type="ECO:0000313" key="1">
    <source>
        <dbReference type="EMBL" id="STX55806.1"/>
    </source>
</evidence>